<organism evidence="1">
    <name type="scientific">Escherichia coli</name>
    <dbReference type="NCBI Taxonomy" id="562"/>
    <lineage>
        <taxon>Bacteria</taxon>
        <taxon>Pseudomonadati</taxon>
        <taxon>Pseudomonadota</taxon>
        <taxon>Gammaproteobacteria</taxon>
        <taxon>Enterobacterales</taxon>
        <taxon>Enterobacteriaceae</taxon>
        <taxon>Escherichia</taxon>
    </lineage>
</organism>
<accession>A0A182BC04</accession>
<sequence length="1043" mass="120128">MNNIIFEDDDLLIMISNYCKENKHAVICFSPRIANVPEQVIDSNLAFSKVFFDKYPFTGIYIIPKWNHWYETENFDKAISAINNYTNLQDIWTYGVSMGAYGAMRYAEQLNASGTISICPQASINKHLIPFEKRWGTELAKLNISENWMKLHKLAKNTYVFYDSKYIPDKRHVDLLKDNYSFITEVKVDFAEHAVAGVLLECGLLKETVLNLIYGNFYIESFLSTLKSQRTSSPGIYCGFSNYLRHLRKYQKAQVFSKKSFWMRAHNKELQKNVALTKQTINEYILTLVACKAYDDLNMVFDNVKNYFSIDIYKGIKNQHSVTIKNVESGKFVESNDTFIGGAHVHRWLKCIKDGIFPPEIYQPFDAYGAGGIPVWSKKLYESAGSLNYKSINLIVGDFRYGNAVLTDNKTTKLMLDGYAAVTTSLINSENDILMMQRCLSAIKRWNEKFHGALKIVFWDLFFKQYNHLGELNKSACELYADVISKHCEFNVVDFQPLHKYKFRGLRRLFIDNSYHPSYIGCLFLHNLLIENKDVLESYCSAVSYVDNIFLNYAKQITEHSIKPVLILGDSIWISSLLRYLCEQSYSNLASAGLFICNIDDKDIGRNIQDIRNLDKLGTLRIVLISPNPELAYVKLANKTNLDKAIWQKVKCINWEAKASHVIKNRKQEPRFSFEDKNDESLLVDFSIDDTMLEFDPFGTPTFTGLISLLDFIKKNDFAGYLEDNFQLANDVLVSRNGIAYLIGGHHSVLEFVTGKNKPPVESVLNFWDNIKRRNAFSGQKNIEYSHVIFPDKQSVLDYEFPIRPLYRLGEHYFRNVDDDLKNKVIYPINELKELGNAYLPLDTHLSDSGSLKVLELLLKSVGINATDTVKHISSCINKKQKWAGDLGGKLTPKMYQEGMILNPDWRYEQFKSPGGFNDGMVDIIISPDALLNETILLFGDSFFRMMLKHFSAIFKKVICLRTRFYHKEMIELVKPGYIFTGNAERYLSNVTSDKEAHAFSLYSYLRNEAPAERDNNFIRAFRAFTSPESDFSKNYFLSKDVK</sequence>
<reference evidence="1" key="1">
    <citation type="journal article" date="2016" name="Proc. Natl. Acad. Sci. U.S.A.">
        <title>Bacterial beta-Kdo glycosyltransferases represent a new glycosyltransferase family (GT99).</title>
        <authorList>
            <person name="Ovchinnikova O.G."/>
            <person name="Mallette E."/>
            <person name="Koizumi A."/>
            <person name="Kimber M.S."/>
            <person name="Lowary T.L."/>
            <person name="Whitfield C."/>
        </authorList>
    </citation>
    <scope>NUCLEOTIDE SEQUENCE</scope>
    <source>
        <strain evidence="1">709</strain>
    </source>
</reference>
<proteinExistence type="predicted"/>
<dbReference type="InterPro" id="IPR029058">
    <property type="entry name" value="AB_hydrolase_fold"/>
</dbReference>
<dbReference type="SUPFAM" id="SSF53474">
    <property type="entry name" value="alpha/beta-Hydrolases"/>
    <property type="match status" value="1"/>
</dbReference>
<name>A0A182BC04_ECOLX</name>
<dbReference type="RefSeq" id="WP_016238544.1">
    <property type="nucleotide sequence ID" value="NZ_CP040456.1"/>
</dbReference>
<dbReference type="AlphaFoldDB" id="A0A182BC04"/>
<keyword evidence="1" id="KW-0808">Transferase</keyword>
<dbReference type="GO" id="GO:0016740">
    <property type="term" value="F:transferase activity"/>
    <property type="evidence" value="ECO:0007669"/>
    <property type="project" value="UniProtKB-KW"/>
</dbReference>
<protein>
    <submittedName>
        <fullName evidence="1">Putative O-acetyltransferase</fullName>
    </submittedName>
</protein>
<evidence type="ECO:0000313" key="1">
    <source>
        <dbReference type="EMBL" id="AMA19671.1"/>
    </source>
</evidence>
<dbReference type="EMBL" id="KU314824">
    <property type="protein sequence ID" value="AMA19671.1"/>
    <property type="molecule type" value="Genomic_DNA"/>
</dbReference>